<dbReference type="InterPro" id="IPR050109">
    <property type="entry name" value="HTH-type_TetR-like_transc_reg"/>
</dbReference>
<keyword evidence="1" id="KW-0805">Transcription regulation</keyword>
<name>A0A916U3I8_9HYPH</name>
<organism evidence="6 7">
    <name type="scientific">Chelatococcus reniformis</name>
    <dbReference type="NCBI Taxonomy" id="1494448"/>
    <lineage>
        <taxon>Bacteria</taxon>
        <taxon>Pseudomonadati</taxon>
        <taxon>Pseudomonadota</taxon>
        <taxon>Alphaproteobacteria</taxon>
        <taxon>Hyphomicrobiales</taxon>
        <taxon>Chelatococcaceae</taxon>
        <taxon>Chelatococcus</taxon>
    </lineage>
</organism>
<dbReference type="InterPro" id="IPR041490">
    <property type="entry name" value="KstR2_TetR_C"/>
</dbReference>
<gene>
    <name evidence="6" type="ORF">GCM10010994_17600</name>
</gene>
<dbReference type="AlphaFoldDB" id="A0A916U3I8"/>
<evidence type="ECO:0000256" key="1">
    <source>
        <dbReference type="ARBA" id="ARBA00023015"/>
    </source>
</evidence>
<evidence type="ECO:0000259" key="5">
    <source>
        <dbReference type="PROSITE" id="PS50977"/>
    </source>
</evidence>
<dbReference type="Proteomes" id="UP000637002">
    <property type="component" value="Unassembled WGS sequence"/>
</dbReference>
<keyword evidence="7" id="KW-1185">Reference proteome</keyword>
<dbReference type="GO" id="GO:0003700">
    <property type="term" value="F:DNA-binding transcription factor activity"/>
    <property type="evidence" value="ECO:0007669"/>
    <property type="project" value="TreeGrafter"/>
</dbReference>
<dbReference type="SUPFAM" id="SSF48498">
    <property type="entry name" value="Tetracyclin repressor-like, C-terminal domain"/>
    <property type="match status" value="1"/>
</dbReference>
<evidence type="ECO:0000256" key="3">
    <source>
        <dbReference type="ARBA" id="ARBA00023163"/>
    </source>
</evidence>
<protein>
    <submittedName>
        <fullName evidence="6">TetR family transcriptional regulator</fullName>
    </submittedName>
</protein>
<accession>A0A916U3I8</accession>
<dbReference type="InterPro" id="IPR001647">
    <property type="entry name" value="HTH_TetR"/>
</dbReference>
<dbReference type="Pfam" id="PF17932">
    <property type="entry name" value="TetR_C_24"/>
    <property type="match status" value="1"/>
</dbReference>
<dbReference type="InterPro" id="IPR009057">
    <property type="entry name" value="Homeodomain-like_sf"/>
</dbReference>
<evidence type="ECO:0000256" key="2">
    <source>
        <dbReference type="ARBA" id="ARBA00023125"/>
    </source>
</evidence>
<feature type="domain" description="HTH tetR-type" evidence="5">
    <location>
        <begin position="16"/>
        <end position="76"/>
    </location>
</feature>
<dbReference type="GO" id="GO:0000976">
    <property type="term" value="F:transcription cis-regulatory region binding"/>
    <property type="evidence" value="ECO:0007669"/>
    <property type="project" value="TreeGrafter"/>
</dbReference>
<keyword evidence="2 4" id="KW-0238">DNA-binding</keyword>
<dbReference type="InterPro" id="IPR036271">
    <property type="entry name" value="Tet_transcr_reg_TetR-rel_C_sf"/>
</dbReference>
<sequence length="215" mass="23455">MAGRGRLKAAPGPRYEQRKLEVLRAAARTFNRLGYHAATLDHVAEELGVTKPALYYYARSKDELLFTCGQMAAEALRGVLEDADDADLSGLDRLVRFFRIYAEVICQDFGRCLVLTEPRDLAPPLRQEHVGGRRALNLSVRAMIGDGIGDGSIRRCDTRAVAIALFDAFNGLGRWYDAEGAAPLQVIVDEYLAFVLHGIAARADDGGAVGSRMGT</sequence>
<dbReference type="Gene3D" id="1.10.10.60">
    <property type="entry name" value="Homeodomain-like"/>
    <property type="match status" value="1"/>
</dbReference>
<dbReference type="RefSeq" id="WP_188608797.1">
    <property type="nucleotide sequence ID" value="NZ_BMGG01000003.1"/>
</dbReference>
<evidence type="ECO:0000313" key="6">
    <source>
        <dbReference type="EMBL" id="GGC59288.1"/>
    </source>
</evidence>
<proteinExistence type="predicted"/>
<dbReference type="SUPFAM" id="SSF46689">
    <property type="entry name" value="Homeodomain-like"/>
    <property type="match status" value="1"/>
</dbReference>
<reference evidence="6" key="1">
    <citation type="journal article" date="2014" name="Int. J. Syst. Evol. Microbiol.">
        <title>Complete genome sequence of Corynebacterium casei LMG S-19264T (=DSM 44701T), isolated from a smear-ripened cheese.</title>
        <authorList>
            <consortium name="US DOE Joint Genome Institute (JGI-PGF)"/>
            <person name="Walter F."/>
            <person name="Albersmeier A."/>
            <person name="Kalinowski J."/>
            <person name="Ruckert C."/>
        </authorList>
    </citation>
    <scope>NUCLEOTIDE SEQUENCE</scope>
    <source>
        <strain evidence="6">CGMCC 1.12919</strain>
    </source>
</reference>
<dbReference type="EMBL" id="BMGG01000003">
    <property type="protein sequence ID" value="GGC59288.1"/>
    <property type="molecule type" value="Genomic_DNA"/>
</dbReference>
<dbReference type="PANTHER" id="PTHR30055:SF234">
    <property type="entry name" value="HTH-TYPE TRANSCRIPTIONAL REGULATOR BETI"/>
    <property type="match status" value="1"/>
</dbReference>
<comment type="caution">
    <text evidence="6">The sequence shown here is derived from an EMBL/GenBank/DDBJ whole genome shotgun (WGS) entry which is preliminary data.</text>
</comment>
<reference evidence="6" key="2">
    <citation type="submission" date="2020-09" db="EMBL/GenBank/DDBJ databases">
        <authorList>
            <person name="Sun Q."/>
            <person name="Zhou Y."/>
        </authorList>
    </citation>
    <scope>NUCLEOTIDE SEQUENCE</scope>
    <source>
        <strain evidence="6">CGMCC 1.12919</strain>
    </source>
</reference>
<dbReference type="Pfam" id="PF00440">
    <property type="entry name" value="TetR_N"/>
    <property type="match status" value="1"/>
</dbReference>
<evidence type="ECO:0000313" key="7">
    <source>
        <dbReference type="Proteomes" id="UP000637002"/>
    </source>
</evidence>
<feature type="DNA-binding region" description="H-T-H motif" evidence="4">
    <location>
        <begin position="39"/>
        <end position="58"/>
    </location>
</feature>
<dbReference type="Gene3D" id="1.10.357.10">
    <property type="entry name" value="Tetracycline Repressor, domain 2"/>
    <property type="match status" value="1"/>
</dbReference>
<keyword evidence="3" id="KW-0804">Transcription</keyword>
<dbReference type="PANTHER" id="PTHR30055">
    <property type="entry name" value="HTH-TYPE TRANSCRIPTIONAL REGULATOR RUTR"/>
    <property type="match status" value="1"/>
</dbReference>
<dbReference type="PRINTS" id="PR00455">
    <property type="entry name" value="HTHTETR"/>
</dbReference>
<dbReference type="PROSITE" id="PS50977">
    <property type="entry name" value="HTH_TETR_2"/>
    <property type="match status" value="1"/>
</dbReference>
<evidence type="ECO:0000256" key="4">
    <source>
        <dbReference type="PROSITE-ProRule" id="PRU00335"/>
    </source>
</evidence>